<keyword evidence="1" id="KW-0862">Zinc</keyword>
<keyword evidence="1" id="KW-0479">Metal-binding</keyword>
<accession>A0A1D1UVM1</accession>
<dbReference type="AlphaFoldDB" id="A0A1D1UVM1"/>
<feature type="domain" description="C2H2-type" evidence="3">
    <location>
        <begin position="53"/>
        <end position="75"/>
    </location>
</feature>
<evidence type="ECO:0000313" key="5">
    <source>
        <dbReference type="Proteomes" id="UP000186922"/>
    </source>
</evidence>
<proteinExistence type="predicted"/>
<organism evidence="4 5">
    <name type="scientific">Ramazzottius varieornatus</name>
    <name type="common">Water bear</name>
    <name type="synonym">Tardigrade</name>
    <dbReference type="NCBI Taxonomy" id="947166"/>
    <lineage>
        <taxon>Eukaryota</taxon>
        <taxon>Metazoa</taxon>
        <taxon>Ecdysozoa</taxon>
        <taxon>Tardigrada</taxon>
        <taxon>Eutardigrada</taxon>
        <taxon>Parachela</taxon>
        <taxon>Hypsibioidea</taxon>
        <taxon>Ramazzottiidae</taxon>
        <taxon>Ramazzottius</taxon>
    </lineage>
</organism>
<feature type="compositionally biased region" description="Basic residues" evidence="2">
    <location>
        <begin position="192"/>
        <end position="201"/>
    </location>
</feature>
<dbReference type="InterPro" id="IPR013087">
    <property type="entry name" value="Znf_C2H2_type"/>
</dbReference>
<reference evidence="4 5" key="1">
    <citation type="journal article" date="2016" name="Nat. Commun.">
        <title>Extremotolerant tardigrade genome and improved radiotolerance of human cultured cells by tardigrade-unique protein.</title>
        <authorList>
            <person name="Hashimoto T."/>
            <person name="Horikawa D.D."/>
            <person name="Saito Y."/>
            <person name="Kuwahara H."/>
            <person name="Kozuka-Hata H."/>
            <person name="Shin-I T."/>
            <person name="Minakuchi Y."/>
            <person name="Ohishi K."/>
            <person name="Motoyama A."/>
            <person name="Aizu T."/>
            <person name="Enomoto A."/>
            <person name="Kondo K."/>
            <person name="Tanaka S."/>
            <person name="Hara Y."/>
            <person name="Koshikawa S."/>
            <person name="Sagara H."/>
            <person name="Miura T."/>
            <person name="Yokobori S."/>
            <person name="Miyagawa K."/>
            <person name="Suzuki Y."/>
            <person name="Kubo T."/>
            <person name="Oyama M."/>
            <person name="Kohara Y."/>
            <person name="Fujiyama A."/>
            <person name="Arakawa K."/>
            <person name="Katayama T."/>
            <person name="Toyoda A."/>
            <person name="Kunieda T."/>
        </authorList>
    </citation>
    <scope>NUCLEOTIDE SEQUENCE [LARGE SCALE GENOMIC DNA]</scope>
    <source>
        <strain evidence="4 5">YOKOZUNA-1</strain>
    </source>
</reference>
<dbReference type="PROSITE" id="PS00028">
    <property type="entry name" value="ZINC_FINGER_C2H2_1"/>
    <property type="match status" value="1"/>
</dbReference>
<dbReference type="Proteomes" id="UP000186922">
    <property type="component" value="Unassembled WGS sequence"/>
</dbReference>
<comment type="caution">
    <text evidence="4">The sequence shown here is derived from an EMBL/GenBank/DDBJ whole genome shotgun (WGS) entry which is preliminary data.</text>
</comment>
<dbReference type="PROSITE" id="PS50157">
    <property type="entry name" value="ZINC_FINGER_C2H2_2"/>
    <property type="match status" value="1"/>
</dbReference>
<evidence type="ECO:0000256" key="2">
    <source>
        <dbReference type="SAM" id="MobiDB-lite"/>
    </source>
</evidence>
<dbReference type="Gene3D" id="3.30.160.60">
    <property type="entry name" value="Classic Zinc Finger"/>
    <property type="match status" value="1"/>
</dbReference>
<name>A0A1D1UVM1_RAMVA</name>
<evidence type="ECO:0000313" key="4">
    <source>
        <dbReference type="EMBL" id="GAU93511.1"/>
    </source>
</evidence>
<gene>
    <name evidence="4" type="primary">RvY_05441-1</name>
    <name evidence="4" type="synonym">RvY_05441.1</name>
    <name evidence="4" type="ORF">RvY_05441</name>
</gene>
<evidence type="ECO:0000259" key="3">
    <source>
        <dbReference type="PROSITE" id="PS50157"/>
    </source>
</evidence>
<sequence length="201" mass="23030">MSEELEDSSEPAVPDPLKCGKCGYGARSAAGSKTHQRGQLCLRNQGINVPATFRCEECGRLFPSQHGLSIHLVTHGSLHRANLAAPFEEDVEETAKEYHGNVEVFRGRMLQWKASFLRLRNGREVNPKELDQLMRKFSDELSKCIDFLPGPRNPNKKYIDMRKKPKKGRQKNNNRRAESDTQPRQIPLVPRRERRPKRKSS</sequence>
<dbReference type="EMBL" id="BDGG01000002">
    <property type="protein sequence ID" value="GAU93511.1"/>
    <property type="molecule type" value="Genomic_DNA"/>
</dbReference>
<keyword evidence="5" id="KW-1185">Reference proteome</keyword>
<dbReference type="InterPro" id="IPR036236">
    <property type="entry name" value="Znf_C2H2_sf"/>
</dbReference>
<evidence type="ECO:0000256" key="1">
    <source>
        <dbReference type="PROSITE-ProRule" id="PRU00042"/>
    </source>
</evidence>
<keyword evidence="1" id="KW-0863">Zinc-finger</keyword>
<dbReference type="SMART" id="SM00355">
    <property type="entry name" value="ZnF_C2H2"/>
    <property type="match status" value="2"/>
</dbReference>
<dbReference type="SUPFAM" id="SSF57667">
    <property type="entry name" value="beta-beta-alpha zinc fingers"/>
    <property type="match status" value="1"/>
</dbReference>
<feature type="region of interest" description="Disordered" evidence="2">
    <location>
        <begin position="152"/>
        <end position="201"/>
    </location>
</feature>
<dbReference type="GO" id="GO:0008270">
    <property type="term" value="F:zinc ion binding"/>
    <property type="evidence" value="ECO:0007669"/>
    <property type="project" value="UniProtKB-KW"/>
</dbReference>
<protein>
    <recommendedName>
        <fullName evidence="3">C2H2-type domain-containing protein</fullName>
    </recommendedName>
</protein>
<feature type="compositionally biased region" description="Basic residues" evidence="2">
    <location>
        <begin position="163"/>
        <end position="174"/>
    </location>
</feature>